<evidence type="ECO:0000256" key="1">
    <source>
        <dbReference type="SAM" id="MobiDB-lite"/>
    </source>
</evidence>
<proteinExistence type="predicted"/>
<dbReference type="Proteomes" id="UP000749010">
    <property type="component" value="Unassembled WGS sequence"/>
</dbReference>
<dbReference type="RefSeq" id="WP_169067996.1">
    <property type="nucleotide sequence ID" value="NZ_SPMY01000059.1"/>
</dbReference>
<accession>A0ABX1TZ20</accession>
<feature type="region of interest" description="Disordered" evidence="1">
    <location>
        <begin position="73"/>
        <end position="93"/>
    </location>
</feature>
<gene>
    <name evidence="2" type="ORF">E4Q23_18230</name>
</gene>
<dbReference type="EMBL" id="SPMY01000059">
    <property type="protein sequence ID" value="NMQ29534.1"/>
    <property type="molecule type" value="Genomic_DNA"/>
</dbReference>
<keyword evidence="3" id="KW-1185">Reference proteome</keyword>
<protein>
    <recommendedName>
        <fullName evidence="4">Prevent host death protein, Phd antitoxin</fullName>
    </recommendedName>
</protein>
<evidence type="ECO:0008006" key="4">
    <source>
        <dbReference type="Google" id="ProtNLM"/>
    </source>
</evidence>
<evidence type="ECO:0000313" key="3">
    <source>
        <dbReference type="Proteomes" id="UP000749010"/>
    </source>
</evidence>
<reference evidence="2 3" key="1">
    <citation type="submission" date="2019-03" db="EMBL/GenBank/DDBJ databases">
        <title>Metabolic reconstructions from genomes of highly enriched 'Candidatus Accumulibacter' and 'Candidatus Competibacter' bioreactor populations.</title>
        <authorList>
            <person name="Annavajhala M.K."/>
            <person name="Welles L."/>
            <person name="Abbas B."/>
            <person name="Sorokin D."/>
            <person name="Park H."/>
            <person name="Van Loosdrecht M."/>
            <person name="Chandran K."/>
        </authorList>
    </citation>
    <scope>NUCLEOTIDE SEQUENCE [LARGE SCALE GENOMIC DNA]</scope>
    <source>
        <strain evidence="2 3">SBR_S</strain>
    </source>
</reference>
<organism evidence="2 3">
    <name type="scientific">Candidatus Accumulibacter phosphatis</name>
    <dbReference type="NCBI Taxonomy" id="327160"/>
    <lineage>
        <taxon>Bacteria</taxon>
        <taxon>Pseudomonadati</taxon>
        <taxon>Pseudomonadota</taxon>
        <taxon>Betaproteobacteria</taxon>
        <taxon>Candidatus Accumulibacter</taxon>
    </lineage>
</organism>
<name>A0ABX1TZ20_9PROT</name>
<sequence>MQAIELETTISVQGSILLPPDCQAFYGRHARMILLLDDETPTPAPQTQRTERQAAMRQALDAVAQAGMFAHIDDAADWQREQRAEPTQPGRED</sequence>
<evidence type="ECO:0000313" key="2">
    <source>
        <dbReference type="EMBL" id="NMQ29534.1"/>
    </source>
</evidence>
<comment type="caution">
    <text evidence="2">The sequence shown here is derived from an EMBL/GenBank/DDBJ whole genome shotgun (WGS) entry which is preliminary data.</text>
</comment>